<sequence>MGVPVHVVQRMAGHKHLSTTQRYVHHLKEDLAEAARRIAKATEGRGNSGATEPGEPEQGRGDGRGDGGTSHDPRTAKGRGRKG</sequence>
<protein>
    <submittedName>
        <fullName evidence="3">Tyrosine-type recombinase/integrase</fullName>
    </submittedName>
</protein>
<feature type="compositionally biased region" description="Basic and acidic residues" evidence="2">
    <location>
        <begin position="57"/>
        <end position="75"/>
    </location>
</feature>
<gene>
    <name evidence="3" type="ORF">GF068_42220</name>
</gene>
<proteinExistence type="predicted"/>
<dbReference type="OrthoDB" id="67979at2"/>
<dbReference type="GO" id="GO:0015074">
    <property type="term" value="P:DNA integration"/>
    <property type="evidence" value="ECO:0007669"/>
    <property type="project" value="InterPro"/>
</dbReference>
<reference evidence="3 4" key="1">
    <citation type="submission" date="2019-10" db="EMBL/GenBank/DDBJ databases">
        <title>A soil myxobacterium in the family Polyangiaceae.</title>
        <authorList>
            <person name="Li Y."/>
            <person name="Wang J."/>
        </authorList>
    </citation>
    <scope>NUCLEOTIDE SEQUENCE [LARGE SCALE GENOMIC DNA]</scope>
    <source>
        <strain evidence="3 4">DSM 14734</strain>
    </source>
</reference>
<dbReference type="SUPFAM" id="SSF56349">
    <property type="entry name" value="DNA breaking-rejoining enzymes"/>
    <property type="match status" value="1"/>
</dbReference>
<comment type="caution">
    <text evidence="3">The sequence shown here is derived from an EMBL/GenBank/DDBJ whole genome shotgun (WGS) entry which is preliminary data.</text>
</comment>
<feature type="region of interest" description="Disordered" evidence="2">
    <location>
        <begin position="37"/>
        <end position="83"/>
    </location>
</feature>
<dbReference type="GO" id="GO:0006310">
    <property type="term" value="P:DNA recombination"/>
    <property type="evidence" value="ECO:0007669"/>
    <property type="project" value="UniProtKB-KW"/>
</dbReference>
<keyword evidence="1" id="KW-0233">DNA recombination</keyword>
<dbReference type="GO" id="GO:0003677">
    <property type="term" value="F:DNA binding"/>
    <property type="evidence" value="ECO:0007669"/>
    <property type="project" value="InterPro"/>
</dbReference>
<dbReference type="EMBL" id="WJIE01000034">
    <property type="protein sequence ID" value="MRG98487.1"/>
    <property type="molecule type" value="Genomic_DNA"/>
</dbReference>
<evidence type="ECO:0000256" key="2">
    <source>
        <dbReference type="SAM" id="MobiDB-lite"/>
    </source>
</evidence>
<evidence type="ECO:0000256" key="1">
    <source>
        <dbReference type="ARBA" id="ARBA00023172"/>
    </source>
</evidence>
<evidence type="ECO:0000313" key="3">
    <source>
        <dbReference type="EMBL" id="MRG98487.1"/>
    </source>
</evidence>
<dbReference type="Proteomes" id="UP000440224">
    <property type="component" value="Unassembled WGS sequence"/>
</dbReference>
<keyword evidence="4" id="KW-1185">Reference proteome</keyword>
<evidence type="ECO:0000313" key="4">
    <source>
        <dbReference type="Proteomes" id="UP000440224"/>
    </source>
</evidence>
<name>A0A6N7Q444_9BACT</name>
<dbReference type="AlphaFoldDB" id="A0A6N7Q444"/>
<dbReference type="Gene3D" id="1.10.443.10">
    <property type="entry name" value="Intergrase catalytic core"/>
    <property type="match status" value="1"/>
</dbReference>
<dbReference type="InterPro" id="IPR011010">
    <property type="entry name" value="DNA_brk_join_enz"/>
</dbReference>
<organism evidence="3 4">
    <name type="scientific">Polyangium spumosum</name>
    <dbReference type="NCBI Taxonomy" id="889282"/>
    <lineage>
        <taxon>Bacteria</taxon>
        <taxon>Pseudomonadati</taxon>
        <taxon>Myxococcota</taxon>
        <taxon>Polyangia</taxon>
        <taxon>Polyangiales</taxon>
        <taxon>Polyangiaceae</taxon>
        <taxon>Polyangium</taxon>
    </lineage>
</organism>
<dbReference type="InterPro" id="IPR013762">
    <property type="entry name" value="Integrase-like_cat_sf"/>
</dbReference>
<accession>A0A6N7Q444</accession>
<dbReference type="RefSeq" id="WP_153825256.1">
    <property type="nucleotide sequence ID" value="NZ_WJIE01000034.1"/>
</dbReference>